<sequence>MTDNTLAAFETLAVTLDARGIANLVLDRPDKHNAMNATMIDELHTAASLLAVDERVRAVVLSANGKTFCAGGDLGWMQDQAKKDRAGKIAGARKLADMLSALNVLPKPLIGKVHSNAFGGGVGLMSVCDIVLVVEGAKFGLTETKLGLIPATIGPFVVDRMGSGYARQVFFTAKSFDTDFALRSGLASKISSDLDQDVEAELAAILQTKPGAVASAKALCQTLSGEITPETIEQTIEALADRWESEEAREGIAAFFEKRSG</sequence>
<proteinExistence type="inferred from homology"/>
<dbReference type="CDD" id="cd06558">
    <property type="entry name" value="crotonase-like"/>
    <property type="match status" value="1"/>
</dbReference>
<reference evidence="2 3" key="1">
    <citation type="submission" date="2015-01" db="EMBL/GenBank/DDBJ databases">
        <title>Ahrensia donghaiensis sp. nov., a novel dimethylsulphoniopropionate-cleavage bacterium isolated from seawater and emended descriptions of the genus Ahrensia and Ahrensia kielensis.</title>
        <authorList>
            <person name="Liu J."/>
        </authorList>
    </citation>
    <scope>NUCLEOTIDE SEQUENCE [LARGE SCALE GENOMIC DNA]</scope>
    <source>
        <strain evidence="2 3">LZD062</strain>
    </source>
</reference>
<name>A0A0M9GPZ7_9HYPH</name>
<comment type="caution">
    <text evidence="2">The sequence shown here is derived from an EMBL/GenBank/DDBJ whole genome shotgun (WGS) entry which is preliminary data.</text>
</comment>
<comment type="similarity">
    <text evidence="1">Belongs to the enoyl-CoA hydratase/isomerase family.</text>
</comment>
<dbReference type="PATRIC" id="fig|1514904.3.peg.1737"/>
<dbReference type="RefSeq" id="WP_053997771.1">
    <property type="nucleotide sequence ID" value="NZ_JXMU01000002.1"/>
</dbReference>
<protein>
    <submittedName>
        <fullName evidence="2">Enoyl-CoA hydratase</fullName>
        <ecNumber evidence="2">4.2.1.17</ecNumber>
    </submittedName>
</protein>
<dbReference type="Proteomes" id="UP000038011">
    <property type="component" value="Unassembled WGS sequence"/>
</dbReference>
<dbReference type="InterPro" id="IPR029045">
    <property type="entry name" value="ClpP/crotonase-like_dom_sf"/>
</dbReference>
<dbReference type="AlphaFoldDB" id="A0A0M9GPZ7"/>
<gene>
    <name evidence="2" type="ORF">SU32_02665</name>
</gene>
<evidence type="ECO:0000313" key="2">
    <source>
        <dbReference type="EMBL" id="KPB02656.1"/>
    </source>
</evidence>
<dbReference type="InterPro" id="IPR051683">
    <property type="entry name" value="Enoyl-CoA_Hydratase/Isomerase"/>
</dbReference>
<dbReference type="Pfam" id="PF00378">
    <property type="entry name" value="ECH_1"/>
    <property type="match status" value="1"/>
</dbReference>
<dbReference type="EMBL" id="JXMU01000002">
    <property type="protein sequence ID" value="KPB02656.1"/>
    <property type="molecule type" value="Genomic_DNA"/>
</dbReference>
<accession>A0A0M9GPZ7</accession>
<dbReference type="SUPFAM" id="SSF52096">
    <property type="entry name" value="ClpP/crotonase"/>
    <property type="match status" value="1"/>
</dbReference>
<dbReference type="GO" id="GO:0004300">
    <property type="term" value="F:enoyl-CoA hydratase activity"/>
    <property type="evidence" value="ECO:0007669"/>
    <property type="project" value="UniProtKB-EC"/>
</dbReference>
<dbReference type="PANTHER" id="PTHR42964:SF1">
    <property type="entry name" value="POLYKETIDE BIOSYNTHESIS ENOYL-COA HYDRATASE PKSH-RELATED"/>
    <property type="match status" value="1"/>
</dbReference>
<dbReference type="STRING" id="1514904.SU32_02665"/>
<evidence type="ECO:0000256" key="1">
    <source>
        <dbReference type="ARBA" id="ARBA00005254"/>
    </source>
</evidence>
<dbReference type="NCBIfam" id="NF005675">
    <property type="entry name" value="PRK07468.1"/>
    <property type="match status" value="1"/>
</dbReference>
<organism evidence="2 3">
    <name type="scientific">Ahrensia marina</name>
    <dbReference type="NCBI Taxonomy" id="1514904"/>
    <lineage>
        <taxon>Bacteria</taxon>
        <taxon>Pseudomonadati</taxon>
        <taxon>Pseudomonadota</taxon>
        <taxon>Alphaproteobacteria</taxon>
        <taxon>Hyphomicrobiales</taxon>
        <taxon>Ahrensiaceae</taxon>
        <taxon>Ahrensia</taxon>
    </lineage>
</organism>
<dbReference type="EC" id="4.2.1.17" evidence="2"/>
<dbReference type="Gene3D" id="3.90.226.10">
    <property type="entry name" value="2-enoyl-CoA Hydratase, Chain A, domain 1"/>
    <property type="match status" value="1"/>
</dbReference>
<dbReference type="PANTHER" id="PTHR42964">
    <property type="entry name" value="ENOYL-COA HYDRATASE"/>
    <property type="match status" value="1"/>
</dbReference>
<evidence type="ECO:0000313" key="3">
    <source>
        <dbReference type="Proteomes" id="UP000038011"/>
    </source>
</evidence>
<dbReference type="InterPro" id="IPR001753">
    <property type="entry name" value="Enoyl-CoA_hydra/iso"/>
</dbReference>
<keyword evidence="2" id="KW-0456">Lyase</keyword>
<dbReference type="OrthoDB" id="9795613at2"/>
<keyword evidence="3" id="KW-1185">Reference proteome</keyword>